<dbReference type="InterPro" id="IPR010200">
    <property type="entry name" value="HflC"/>
</dbReference>
<comment type="caution">
    <text evidence="8">The sequence shown here is derived from an EMBL/GenBank/DDBJ whole genome shotgun (WGS) entry which is preliminary data.</text>
</comment>
<dbReference type="PIRSF" id="PIRSF005651">
    <property type="entry name" value="HflC"/>
    <property type="match status" value="1"/>
</dbReference>
<reference evidence="8 9" key="1">
    <citation type="journal article" date="2010" name="J. Bacteriol.">
        <title>Genome sequence of the oligotrophic marine Gammaproteobacterium HTCC2143, isolated from the Oregon Coast.</title>
        <authorList>
            <person name="Oh H.M."/>
            <person name="Kang I."/>
            <person name="Ferriera S."/>
            <person name="Giovannoni S.J."/>
            <person name="Cho J.C."/>
        </authorList>
    </citation>
    <scope>NUCLEOTIDE SEQUENCE [LARGE SCALE GENOMIC DNA]</scope>
    <source>
        <strain evidence="8 9">HTCC2143</strain>
    </source>
</reference>
<dbReference type="PANTHER" id="PTHR42911">
    <property type="entry name" value="MODULATOR OF FTSH PROTEASE HFLC"/>
    <property type="match status" value="1"/>
</dbReference>
<proteinExistence type="inferred from homology"/>
<dbReference type="EMBL" id="AAVT01000001">
    <property type="protein sequence ID" value="EAW32255.1"/>
    <property type="molecule type" value="Genomic_DNA"/>
</dbReference>
<keyword evidence="9" id="KW-1185">Reference proteome</keyword>
<evidence type="ECO:0000259" key="7">
    <source>
        <dbReference type="SMART" id="SM00244"/>
    </source>
</evidence>
<sequence length="290" mass="32861">MNKIIPVVIVLFLAIILADSSLYVVKETERAVKLRFGRLIESDVRPGLHVKLPLADDIRKFDGRVLTLDANPESFLTVQKKRLIVDSFAKWRIADVDTYYKATGGNEAQAMNRLAKRVNDGLRNEFGSRTLNEVVSGERDQLMQDIKDGLNERVRESLGVEIVDVRVKRIDLPPEVSNAVFRRMKAEREKEARELRSKGKEEAEKIRSSAEREKTIIEATAYSESEQLRGQGDAQASATYANAFSKDAEFYAFVRSLNAYRSSFSNKGDIMLVDPQSDFFKYLNDSKAGR</sequence>
<dbReference type="SMART" id="SM00244">
    <property type="entry name" value="PHB"/>
    <property type="match status" value="1"/>
</dbReference>
<dbReference type="AlphaFoldDB" id="A0Y801"/>
<evidence type="ECO:0000256" key="1">
    <source>
        <dbReference type="ARBA" id="ARBA00004167"/>
    </source>
</evidence>
<dbReference type="Proteomes" id="UP000004931">
    <property type="component" value="Unassembled WGS sequence"/>
</dbReference>
<evidence type="ECO:0000256" key="5">
    <source>
        <dbReference type="ARBA" id="ARBA00023136"/>
    </source>
</evidence>
<comment type="similarity">
    <text evidence="2 6">Belongs to the band 7/mec-2 family. HflC subfamily.</text>
</comment>
<dbReference type="NCBIfam" id="TIGR01932">
    <property type="entry name" value="hflC"/>
    <property type="match status" value="1"/>
</dbReference>
<evidence type="ECO:0000313" key="8">
    <source>
        <dbReference type="EMBL" id="EAW32255.1"/>
    </source>
</evidence>
<organism evidence="8 9">
    <name type="scientific">marine gamma proteobacterium HTCC2143</name>
    <dbReference type="NCBI Taxonomy" id="247633"/>
    <lineage>
        <taxon>Bacteria</taxon>
        <taxon>Pseudomonadati</taxon>
        <taxon>Pseudomonadota</taxon>
        <taxon>Gammaproteobacteria</taxon>
        <taxon>Cellvibrionales</taxon>
        <taxon>Spongiibacteraceae</taxon>
        <taxon>BD1-7 clade</taxon>
    </lineage>
</organism>
<evidence type="ECO:0000256" key="4">
    <source>
        <dbReference type="ARBA" id="ARBA00022989"/>
    </source>
</evidence>
<keyword evidence="3" id="KW-0812">Transmembrane</keyword>
<evidence type="ECO:0000256" key="3">
    <source>
        <dbReference type="ARBA" id="ARBA00022692"/>
    </source>
</evidence>
<dbReference type="PANTHER" id="PTHR42911:SF1">
    <property type="entry name" value="MODULATOR OF FTSH PROTEASE HFLC"/>
    <property type="match status" value="1"/>
</dbReference>
<dbReference type="InterPro" id="IPR036013">
    <property type="entry name" value="Band_7/SPFH_dom_sf"/>
</dbReference>
<dbReference type="STRING" id="247633.GP2143_13406"/>
<dbReference type="Gene3D" id="3.30.479.30">
    <property type="entry name" value="Band 7 domain"/>
    <property type="match status" value="1"/>
</dbReference>
<protein>
    <recommendedName>
        <fullName evidence="6">Protein HflC</fullName>
    </recommendedName>
</protein>
<name>A0Y801_9GAMM</name>
<comment type="function">
    <text evidence="6">HflC and HflK could regulate a protease.</text>
</comment>
<dbReference type="MEROPS" id="I87.001"/>
<dbReference type="InterPro" id="IPR001972">
    <property type="entry name" value="Stomatin_HflK_fam"/>
</dbReference>
<dbReference type="eggNOG" id="COG0330">
    <property type="taxonomic scope" value="Bacteria"/>
</dbReference>
<evidence type="ECO:0000313" key="9">
    <source>
        <dbReference type="Proteomes" id="UP000004931"/>
    </source>
</evidence>
<dbReference type="Pfam" id="PF01145">
    <property type="entry name" value="Band_7"/>
    <property type="match status" value="1"/>
</dbReference>
<comment type="subcellular location">
    <subcellularLocation>
        <location evidence="1">Membrane</location>
        <topology evidence="1">Single-pass membrane protein</topology>
    </subcellularLocation>
</comment>
<evidence type="ECO:0000256" key="6">
    <source>
        <dbReference type="PIRNR" id="PIRNR005651"/>
    </source>
</evidence>
<dbReference type="SUPFAM" id="SSF117892">
    <property type="entry name" value="Band 7/SPFH domain"/>
    <property type="match status" value="1"/>
</dbReference>
<feature type="domain" description="Band 7" evidence="7">
    <location>
        <begin position="20"/>
        <end position="184"/>
    </location>
</feature>
<dbReference type="InterPro" id="IPR001107">
    <property type="entry name" value="Band_7"/>
</dbReference>
<evidence type="ECO:0000256" key="2">
    <source>
        <dbReference type="ARBA" id="ARBA00007862"/>
    </source>
</evidence>
<dbReference type="CDD" id="cd03405">
    <property type="entry name" value="SPFH_HflC"/>
    <property type="match status" value="1"/>
</dbReference>
<keyword evidence="4" id="KW-1133">Transmembrane helix</keyword>
<dbReference type="PRINTS" id="PR00721">
    <property type="entry name" value="STOMATIN"/>
</dbReference>
<dbReference type="OrthoDB" id="9812991at2"/>
<gene>
    <name evidence="8" type="ORF">GP2143_13406</name>
</gene>
<keyword evidence="5" id="KW-0472">Membrane</keyword>
<accession>A0Y801</accession>
<dbReference type="GO" id="GO:0016020">
    <property type="term" value="C:membrane"/>
    <property type="evidence" value="ECO:0007669"/>
    <property type="project" value="UniProtKB-SubCell"/>
</dbReference>